<name>A0A0P7D5X3_PSEPU</name>
<reference evidence="1 2" key="1">
    <citation type="submission" date="2015-10" db="EMBL/GenBank/DDBJ databases">
        <title>Pseudomonas putida clinical strains.</title>
        <authorList>
            <person name="Molina L."/>
            <person name="Udaondo Z."/>
        </authorList>
    </citation>
    <scope>NUCLEOTIDE SEQUENCE [LARGE SCALE GENOMIC DNA]</scope>
    <source>
        <strain evidence="1 2">HB13667</strain>
    </source>
</reference>
<gene>
    <name evidence="1" type="ORF">HB13667_11430</name>
</gene>
<organism evidence="1 2">
    <name type="scientific">Pseudomonas putida</name>
    <name type="common">Arthrobacter siderocapsulatus</name>
    <dbReference type="NCBI Taxonomy" id="303"/>
    <lineage>
        <taxon>Bacteria</taxon>
        <taxon>Pseudomonadati</taxon>
        <taxon>Pseudomonadota</taxon>
        <taxon>Gammaproteobacteria</taxon>
        <taxon>Pseudomonadales</taxon>
        <taxon>Pseudomonadaceae</taxon>
        <taxon>Pseudomonas</taxon>
    </lineage>
</organism>
<comment type="caution">
    <text evidence="1">The sequence shown here is derived from an EMBL/GenBank/DDBJ whole genome shotgun (WGS) entry which is preliminary data.</text>
</comment>
<dbReference type="EMBL" id="LKKS01000068">
    <property type="protein sequence ID" value="KPM65526.1"/>
    <property type="molecule type" value="Genomic_DNA"/>
</dbReference>
<dbReference type="AlphaFoldDB" id="A0A0P7D5X3"/>
<sequence>MSYFVRKISRSKWEVDGNGAVNADAITNCMKTTGNTLSFWRVDSETEISGAVLALAAANDNLDKMDVVVIPEAVFKALEITIAETPGKTACEKLAHTHRDLANLTIKELASVADVLADKIRSGGTTRYTLGKLRALLLAAIEEKLLDFDLLSDGIKKKLRPKPPSEPCPTCGAVKQ</sequence>
<accession>A0A0P7D5X3</accession>
<dbReference type="Proteomes" id="UP000050437">
    <property type="component" value="Unassembled WGS sequence"/>
</dbReference>
<protein>
    <submittedName>
        <fullName evidence="1">Uncharacterized protein</fullName>
    </submittedName>
</protein>
<proteinExistence type="predicted"/>
<evidence type="ECO:0000313" key="1">
    <source>
        <dbReference type="EMBL" id="KPM65526.1"/>
    </source>
</evidence>
<evidence type="ECO:0000313" key="2">
    <source>
        <dbReference type="Proteomes" id="UP000050437"/>
    </source>
</evidence>